<dbReference type="CDD" id="cd12152">
    <property type="entry name" value="F1-ATPase_delta"/>
    <property type="match status" value="1"/>
</dbReference>
<accession>A0ABT4CL88</accession>
<dbReference type="NCBIfam" id="TIGR01216">
    <property type="entry name" value="ATP_synt_epsi"/>
    <property type="match status" value="1"/>
</dbReference>
<feature type="domain" description="ATP synthase epsilon subunit C-terminal" evidence="11">
    <location>
        <begin position="88"/>
        <end position="132"/>
    </location>
</feature>
<dbReference type="RefSeq" id="WP_268048183.1">
    <property type="nucleotide sequence ID" value="NZ_JAPQES010000001.1"/>
</dbReference>
<comment type="function">
    <text evidence="9">Produces ATP from ADP in the presence of a proton gradient across the membrane.</text>
</comment>
<proteinExistence type="inferred from homology"/>
<sequence>MAEFMNLKIITADREFHHEEIVQLNTESVEGQIGILPKHVPSIVALKPTISQFINTKKEKKEFFSSSGVLKVTRDEIIMLCDACEWPEEIDVQRAKRSKERAEKRLKQDKDIDIDIERAKMSLMRALMRIKMKEM</sequence>
<evidence type="ECO:0000313" key="13">
    <source>
        <dbReference type="EMBL" id="MCY6369814.1"/>
    </source>
</evidence>
<dbReference type="InterPro" id="IPR020547">
    <property type="entry name" value="ATP_synth_F1_esu_C"/>
</dbReference>
<evidence type="ECO:0000256" key="5">
    <source>
        <dbReference type="ARBA" id="ARBA00023065"/>
    </source>
</evidence>
<comment type="similarity">
    <text evidence="2 9 10">Belongs to the ATPase epsilon chain family.</text>
</comment>
<dbReference type="Proteomes" id="UP001079657">
    <property type="component" value="Unassembled WGS sequence"/>
</dbReference>
<dbReference type="InterPro" id="IPR001469">
    <property type="entry name" value="ATP_synth_F1_dsu/esu"/>
</dbReference>
<evidence type="ECO:0000256" key="6">
    <source>
        <dbReference type="ARBA" id="ARBA00023136"/>
    </source>
</evidence>
<organism evidence="13 14">
    <name type="scientific">Clostridium ganghwense</name>
    <dbReference type="NCBI Taxonomy" id="312089"/>
    <lineage>
        <taxon>Bacteria</taxon>
        <taxon>Bacillati</taxon>
        <taxon>Bacillota</taxon>
        <taxon>Clostridia</taxon>
        <taxon>Eubacteriales</taxon>
        <taxon>Clostridiaceae</taxon>
        <taxon>Clostridium</taxon>
    </lineage>
</organism>
<keyword evidence="4 9" id="KW-1003">Cell membrane</keyword>
<keyword evidence="3 9" id="KW-0813">Transport</keyword>
<keyword evidence="7 9" id="KW-0139">CF(1)</keyword>
<comment type="subcellular location">
    <subcellularLocation>
        <location evidence="1 9">Cell membrane</location>
        <topology evidence="1 9">Peripheral membrane protein</topology>
    </subcellularLocation>
</comment>
<name>A0ABT4CL88_9CLOT</name>
<evidence type="ECO:0000256" key="4">
    <source>
        <dbReference type="ARBA" id="ARBA00022475"/>
    </source>
</evidence>
<evidence type="ECO:0000256" key="1">
    <source>
        <dbReference type="ARBA" id="ARBA00004202"/>
    </source>
</evidence>
<reference evidence="13" key="1">
    <citation type="submission" date="2022-12" db="EMBL/GenBank/DDBJ databases">
        <authorList>
            <person name="Wang J."/>
        </authorList>
    </citation>
    <scope>NUCLEOTIDE SEQUENCE</scope>
    <source>
        <strain evidence="13">HY-42-06</strain>
    </source>
</reference>
<dbReference type="HAMAP" id="MF_00530">
    <property type="entry name" value="ATP_synth_epsil_bac"/>
    <property type="match status" value="1"/>
</dbReference>
<dbReference type="Gene3D" id="1.20.5.440">
    <property type="entry name" value="ATP synthase delta/epsilon subunit, C-terminal domain"/>
    <property type="match status" value="1"/>
</dbReference>
<keyword evidence="8 9" id="KW-0066">ATP synthesis</keyword>
<evidence type="ECO:0000313" key="14">
    <source>
        <dbReference type="Proteomes" id="UP001079657"/>
    </source>
</evidence>
<dbReference type="PANTHER" id="PTHR13822:SF10">
    <property type="entry name" value="ATP SYNTHASE EPSILON CHAIN, CHLOROPLASTIC"/>
    <property type="match status" value="1"/>
</dbReference>
<keyword evidence="14" id="KW-1185">Reference proteome</keyword>
<dbReference type="PANTHER" id="PTHR13822">
    <property type="entry name" value="ATP SYNTHASE DELTA/EPSILON CHAIN"/>
    <property type="match status" value="1"/>
</dbReference>
<evidence type="ECO:0000259" key="12">
    <source>
        <dbReference type="Pfam" id="PF02823"/>
    </source>
</evidence>
<evidence type="ECO:0000259" key="11">
    <source>
        <dbReference type="Pfam" id="PF00401"/>
    </source>
</evidence>
<dbReference type="EMBL" id="JAPQES010000001">
    <property type="protein sequence ID" value="MCY6369814.1"/>
    <property type="molecule type" value="Genomic_DNA"/>
</dbReference>
<keyword evidence="5 9" id="KW-0406">Ion transport</keyword>
<evidence type="ECO:0000256" key="2">
    <source>
        <dbReference type="ARBA" id="ARBA00005712"/>
    </source>
</evidence>
<keyword evidence="6 9" id="KW-0472">Membrane</keyword>
<evidence type="ECO:0000256" key="9">
    <source>
        <dbReference type="HAMAP-Rule" id="MF_00530"/>
    </source>
</evidence>
<dbReference type="InterPro" id="IPR036794">
    <property type="entry name" value="ATP_F1_dsu/esu_C_sf"/>
</dbReference>
<dbReference type="Gene3D" id="2.60.15.10">
    <property type="entry name" value="F0F1 ATP synthase delta/epsilon subunit, N-terminal"/>
    <property type="match status" value="1"/>
</dbReference>
<dbReference type="SUPFAM" id="SSF46604">
    <property type="entry name" value="Epsilon subunit of F1F0-ATP synthase C-terminal domain"/>
    <property type="match status" value="1"/>
</dbReference>
<keyword evidence="9" id="KW-0375">Hydrogen ion transport</keyword>
<comment type="subunit">
    <text evidence="9 10">F-type ATPases have 2 components, CF(1) - the catalytic core - and CF(0) - the membrane proton channel. CF(1) has five subunits: alpha(3), beta(3), gamma(1), delta(1), epsilon(1). CF(0) has three main subunits: a, b and c.</text>
</comment>
<protein>
    <recommendedName>
        <fullName evidence="9">ATP synthase epsilon chain</fullName>
    </recommendedName>
    <alternativeName>
        <fullName evidence="9">ATP synthase F1 sector epsilon subunit</fullName>
    </alternativeName>
    <alternativeName>
        <fullName evidence="9">F-ATPase epsilon subunit</fullName>
    </alternativeName>
</protein>
<evidence type="ECO:0000256" key="8">
    <source>
        <dbReference type="ARBA" id="ARBA00023310"/>
    </source>
</evidence>
<gene>
    <name evidence="9 13" type="primary">atpC</name>
    <name evidence="13" type="ORF">OXH55_04150</name>
</gene>
<evidence type="ECO:0000256" key="7">
    <source>
        <dbReference type="ARBA" id="ARBA00023196"/>
    </source>
</evidence>
<feature type="domain" description="ATP synthase F1 complex delta/epsilon subunit N-terminal" evidence="12">
    <location>
        <begin position="5"/>
        <end position="83"/>
    </location>
</feature>
<dbReference type="InterPro" id="IPR020546">
    <property type="entry name" value="ATP_synth_F1_dsu/esu_N"/>
</dbReference>
<dbReference type="SUPFAM" id="SSF51344">
    <property type="entry name" value="Epsilon subunit of F1F0-ATP synthase N-terminal domain"/>
    <property type="match status" value="1"/>
</dbReference>
<dbReference type="InterPro" id="IPR036771">
    <property type="entry name" value="ATPsynth_dsu/esu_N"/>
</dbReference>
<evidence type="ECO:0000256" key="3">
    <source>
        <dbReference type="ARBA" id="ARBA00022448"/>
    </source>
</evidence>
<dbReference type="Pfam" id="PF00401">
    <property type="entry name" value="ATP-synt_DE"/>
    <property type="match status" value="1"/>
</dbReference>
<evidence type="ECO:0000256" key="10">
    <source>
        <dbReference type="RuleBase" id="RU003656"/>
    </source>
</evidence>
<comment type="caution">
    <text evidence="13">The sequence shown here is derived from an EMBL/GenBank/DDBJ whole genome shotgun (WGS) entry which is preliminary data.</text>
</comment>
<dbReference type="Pfam" id="PF02823">
    <property type="entry name" value="ATP-synt_DE_N"/>
    <property type="match status" value="1"/>
</dbReference>